<feature type="domain" description="Oxidoreductase molybdopterin-binding" evidence="2">
    <location>
        <begin position="64"/>
        <end position="165"/>
    </location>
</feature>
<name>A0A4R3YPA9_9GAMM</name>
<evidence type="ECO:0000256" key="1">
    <source>
        <dbReference type="SAM" id="SignalP"/>
    </source>
</evidence>
<dbReference type="AlphaFoldDB" id="A0A4R3YPA9"/>
<evidence type="ECO:0000313" key="4">
    <source>
        <dbReference type="Proteomes" id="UP000295645"/>
    </source>
</evidence>
<dbReference type="InterPro" id="IPR000572">
    <property type="entry name" value="OxRdtase_Mopterin-bd_dom"/>
</dbReference>
<evidence type="ECO:0000313" key="3">
    <source>
        <dbReference type="EMBL" id="TCV94112.1"/>
    </source>
</evidence>
<protein>
    <submittedName>
        <fullName evidence="3">Molybdopterin-dependent oxidoreductase-like protein</fullName>
    </submittedName>
</protein>
<organism evidence="3 4">
    <name type="scientific">Luteibacter rhizovicinus</name>
    <dbReference type="NCBI Taxonomy" id="242606"/>
    <lineage>
        <taxon>Bacteria</taxon>
        <taxon>Pseudomonadati</taxon>
        <taxon>Pseudomonadota</taxon>
        <taxon>Gammaproteobacteria</taxon>
        <taxon>Lysobacterales</taxon>
        <taxon>Rhodanobacteraceae</taxon>
        <taxon>Luteibacter</taxon>
    </lineage>
</organism>
<dbReference type="EMBL" id="SMCS01000004">
    <property type="protein sequence ID" value="TCV94112.1"/>
    <property type="molecule type" value="Genomic_DNA"/>
</dbReference>
<feature type="signal peptide" evidence="1">
    <location>
        <begin position="1"/>
        <end position="22"/>
    </location>
</feature>
<dbReference type="SUPFAM" id="SSF56524">
    <property type="entry name" value="Oxidoreductase molybdopterin-binding domain"/>
    <property type="match status" value="1"/>
</dbReference>
<accession>A0A4R3YPA9</accession>
<gene>
    <name evidence="3" type="ORF">EC912_104309</name>
</gene>
<proteinExistence type="predicted"/>
<sequence>MRSTLSRCLVICALMCAAPVIAADGVTAKVAAPAANRTIALDAAALAGLPRTKVSGSTHGDAPSEFEGVVLIEVLHRNGLPLDEKLRGRAMATAVRVTASDGYVVVFSLGELAPDFGATTVLIADRQNGKPIDAKDGPLRLVVPTDKRAARWVRNVTRIEVLNVDGDEPKH</sequence>
<dbReference type="InterPro" id="IPR036374">
    <property type="entry name" value="OxRdtase_Mopterin-bd_sf"/>
</dbReference>
<evidence type="ECO:0000259" key="2">
    <source>
        <dbReference type="Pfam" id="PF00174"/>
    </source>
</evidence>
<dbReference type="RefSeq" id="WP_132144460.1">
    <property type="nucleotide sequence ID" value="NZ_SMCS01000004.1"/>
</dbReference>
<dbReference type="OrthoDB" id="482420at2"/>
<dbReference type="Pfam" id="PF00174">
    <property type="entry name" value="Oxidored_molyb"/>
    <property type="match status" value="1"/>
</dbReference>
<dbReference type="Gene3D" id="3.90.420.10">
    <property type="entry name" value="Oxidoreductase, molybdopterin-binding domain"/>
    <property type="match status" value="1"/>
</dbReference>
<keyword evidence="4" id="KW-1185">Reference proteome</keyword>
<feature type="chain" id="PRO_5020681104" evidence="1">
    <location>
        <begin position="23"/>
        <end position="171"/>
    </location>
</feature>
<keyword evidence="1" id="KW-0732">Signal</keyword>
<reference evidence="3 4" key="1">
    <citation type="submission" date="2019-03" db="EMBL/GenBank/DDBJ databases">
        <title>Above-ground endophytic microbial communities from plants in different locations in the United States.</title>
        <authorList>
            <person name="Frank C."/>
        </authorList>
    </citation>
    <scope>NUCLEOTIDE SEQUENCE [LARGE SCALE GENOMIC DNA]</scope>
    <source>
        <strain evidence="3 4">LP_13_YM</strain>
    </source>
</reference>
<dbReference type="Proteomes" id="UP000295645">
    <property type="component" value="Unassembled WGS sequence"/>
</dbReference>
<comment type="caution">
    <text evidence="3">The sequence shown here is derived from an EMBL/GenBank/DDBJ whole genome shotgun (WGS) entry which is preliminary data.</text>
</comment>